<dbReference type="PROSITE" id="PS50818">
    <property type="entry name" value="INTEIN_C_TER"/>
    <property type="match status" value="1"/>
</dbReference>
<evidence type="ECO:0000313" key="2">
    <source>
        <dbReference type="EMBL" id="UYQ65364.1"/>
    </source>
</evidence>
<keyword evidence="3" id="KW-1185">Reference proteome</keyword>
<dbReference type="Proteomes" id="UP001163878">
    <property type="component" value="Chromosome"/>
</dbReference>
<dbReference type="InterPro" id="IPR030934">
    <property type="entry name" value="Intein_C"/>
</dbReference>
<proteinExistence type="predicted"/>
<dbReference type="EMBL" id="CP107567">
    <property type="protein sequence ID" value="UYQ65364.1"/>
    <property type="molecule type" value="Genomic_DNA"/>
</dbReference>
<organism evidence="2 3">
    <name type="scientific">Streptomyces peucetius</name>
    <dbReference type="NCBI Taxonomy" id="1950"/>
    <lineage>
        <taxon>Bacteria</taxon>
        <taxon>Bacillati</taxon>
        <taxon>Actinomycetota</taxon>
        <taxon>Actinomycetes</taxon>
        <taxon>Kitasatosporales</taxon>
        <taxon>Streptomycetaceae</taxon>
        <taxon>Streptomyces</taxon>
    </lineage>
</organism>
<protein>
    <submittedName>
        <fullName evidence="2">Polymorphic toxin-type HINT domain-containing protein</fullName>
    </submittedName>
</protein>
<dbReference type="Pfam" id="PF07591">
    <property type="entry name" value="PT-HINT"/>
    <property type="match status" value="1"/>
</dbReference>
<dbReference type="SUPFAM" id="SSF51294">
    <property type="entry name" value="Hedgehog/intein (Hint) domain"/>
    <property type="match status" value="1"/>
</dbReference>
<feature type="domain" description="Bacterial CdiA-CT RNAse A" evidence="1">
    <location>
        <begin position="134"/>
        <end position="269"/>
    </location>
</feature>
<dbReference type="RefSeq" id="WP_264248486.1">
    <property type="nucleotide sequence ID" value="NZ_CP107567.1"/>
</dbReference>
<reference evidence="2" key="1">
    <citation type="submission" date="2022-10" db="EMBL/GenBank/DDBJ databases">
        <title>Cytochrome P450 Catalyzes Benzene Ring Formation in the Biosynthesis of Trialkyl-Substituted Aromatic Polyketides.</title>
        <authorList>
            <person name="Zhao E."/>
            <person name="Ge H."/>
        </authorList>
    </citation>
    <scope>NUCLEOTIDE SEQUENCE</scope>
    <source>
        <strain evidence="2">NA0869</strain>
    </source>
</reference>
<dbReference type="Pfam" id="PF18431">
    <property type="entry name" value="RNAse_A_bac"/>
    <property type="match status" value="1"/>
</dbReference>
<sequence length="271" mass="29550">MRAGDLVLASDPASGQPAARPVVDTFRHDTRKLVDMSVAGGVLTSTVGHRFHVEDRGWVLVADLRVGDRMRTPDGSLRPVTGLRQRGDISPTEVFDLTVDDLRTFYVSPKGSGAQGLLVHNCTNIVADEGTGGAHTLEQHVNKTDSQMMEKARKAQGEVAGRWTDEATAARAVDEAMRQWVQQPGNAKKLDAWVLKEAQNQGKPGYIFDAKRDALPIEWTLRNEGSLGTVFRVGGPAAGEAASNKVRILLKYVGKQHKPTRYVVFTAYPLP</sequence>
<dbReference type="NCBIfam" id="TIGR01443">
    <property type="entry name" value="intein_Cterm"/>
    <property type="match status" value="1"/>
</dbReference>
<evidence type="ECO:0000313" key="3">
    <source>
        <dbReference type="Proteomes" id="UP001163878"/>
    </source>
</evidence>
<name>A0ABY6IF64_STRPE</name>
<dbReference type="InterPro" id="IPR041436">
    <property type="entry name" value="RNAse_A_bac"/>
</dbReference>
<evidence type="ECO:0000259" key="1">
    <source>
        <dbReference type="Pfam" id="PF18431"/>
    </source>
</evidence>
<accession>A0ABY6IF64</accession>
<gene>
    <name evidence="2" type="ORF">OGH68_30465</name>
</gene>
<dbReference type="InterPro" id="IPR036844">
    <property type="entry name" value="Hint_dom_sf"/>
</dbReference>
<dbReference type="Gene3D" id="2.170.16.10">
    <property type="entry name" value="Hedgehog/Intein (Hint) domain"/>
    <property type="match status" value="1"/>
</dbReference>